<evidence type="ECO:0000256" key="1">
    <source>
        <dbReference type="SAM" id="Phobius"/>
    </source>
</evidence>
<evidence type="ECO:0000313" key="2">
    <source>
        <dbReference type="EMBL" id="ESV53994.1"/>
    </source>
</evidence>
<accession>V6Z317</accession>
<sequence length="59" mass="6930">MWQKYFLIIIALIGVLLVLLSMYVIPYIEKYKEMELPIFLIGVIIILGSLFLIKIFNKP</sequence>
<keyword evidence="1" id="KW-0812">Transmembrane</keyword>
<name>V6Z317_STRAG</name>
<dbReference type="Proteomes" id="UP000018482">
    <property type="component" value="Unassembled WGS sequence"/>
</dbReference>
<dbReference type="EMBL" id="ANQC01000029">
    <property type="protein sequence ID" value="ESV53994.1"/>
    <property type="molecule type" value="Genomic_DNA"/>
</dbReference>
<evidence type="ECO:0000313" key="3">
    <source>
        <dbReference type="Proteomes" id="UP000018482"/>
    </source>
</evidence>
<feature type="transmembrane region" description="Helical" evidence="1">
    <location>
        <begin position="37"/>
        <end position="56"/>
    </location>
</feature>
<proteinExistence type="predicted"/>
<comment type="caution">
    <text evidence="2">The sequence shown here is derived from an EMBL/GenBank/DDBJ whole genome shotgun (WGS) entry which is preliminary data.</text>
</comment>
<organism evidence="2 3">
    <name type="scientific">Streptococcus agalactiae LMG 14747</name>
    <dbReference type="NCBI Taxonomy" id="1154860"/>
    <lineage>
        <taxon>Bacteria</taxon>
        <taxon>Bacillati</taxon>
        <taxon>Bacillota</taxon>
        <taxon>Bacilli</taxon>
        <taxon>Lactobacillales</taxon>
        <taxon>Streptococcaceae</taxon>
        <taxon>Streptococcus</taxon>
    </lineage>
</organism>
<protein>
    <submittedName>
        <fullName evidence="2">Uncharacterized protein</fullName>
    </submittedName>
</protein>
<dbReference type="AlphaFoldDB" id="V6Z317"/>
<feature type="transmembrane region" description="Helical" evidence="1">
    <location>
        <begin position="6"/>
        <end position="25"/>
    </location>
</feature>
<reference evidence="2 3" key="1">
    <citation type="submission" date="2013-05" db="EMBL/GenBank/DDBJ databases">
        <authorList>
            <person name="Richards V.P."/>
            <person name="Durkin S.A.S."/>
            <person name="Kim M."/>
            <person name="Pavinski Bitar P.D."/>
            <person name="Stanhope M.J."/>
            <person name="Town C.D."/>
            <person name="Venter J.C."/>
        </authorList>
    </citation>
    <scope>NUCLEOTIDE SEQUENCE [LARGE SCALE GENOMIC DNA]</scope>
    <source>
        <strain evidence="2 3">LMG 14747</strain>
    </source>
</reference>
<gene>
    <name evidence="2" type="ORF">SAG0136_01675</name>
</gene>
<keyword evidence="1" id="KW-1133">Transmembrane helix</keyword>
<keyword evidence="1" id="KW-0472">Membrane</keyword>